<accession>A0ABQ8L7X8</accession>
<dbReference type="Pfam" id="PF00385">
    <property type="entry name" value="Chromo"/>
    <property type="match status" value="1"/>
</dbReference>
<dbReference type="PROSITE" id="PS50013">
    <property type="entry name" value="CHROMO_2"/>
    <property type="match status" value="1"/>
</dbReference>
<gene>
    <name evidence="17" type="ORF">H4Q32_027991</name>
</gene>
<comment type="subcellular location">
    <subcellularLocation>
        <location evidence="1">Nucleus</location>
    </subcellularLocation>
</comment>
<keyword evidence="10" id="KW-0238">DNA-binding</keyword>
<keyword evidence="18" id="KW-1185">Reference proteome</keyword>
<name>A0ABQ8L7X8_LABRO</name>
<evidence type="ECO:0000259" key="15">
    <source>
        <dbReference type="PROSITE" id="PS50013"/>
    </source>
</evidence>
<feature type="compositionally biased region" description="Basic residues" evidence="14">
    <location>
        <begin position="663"/>
        <end position="674"/>
    </location>
</feature>
<evidence type="ECO:0000256" key="9">
    <source>
        <dbReference type="ARBA" id="ARBA00022932"/>
    </source>
</evidence>
<keyword evidence="5" id="KW-0378">Hydrolase</keyword>
<dbReference type="InterPro" id="IPR016197">
    <property type="entry name" value="Chromo-like_dom_sf"/>
</dbReference>
<feature type="compositionally biased region" description="Low complexity" evidence="14">
    <location>
        <begin position="28"/>
        <end position="44"/>
    </location>
</feature>
<keyword evidence="2" id="KW-0645">Protease</keyword>
<evidence type="ECO:0000256" key="2">
    <source>
        <dbReference type="ARBA" id="ARBA00022670"/>
    </source>
</evidence>
<evidence type="ECO:0000256" key="5">
    <source>
        <dbReference type="ARBA" id="ARBA00022801"/>
    </source>
</evidence>
<proteinExistence type="predicted"/>
<sequence>MTKTDAMQQNNKTNLEKRSSKRANNTTPLAHLQPPSSLSPPASHTFPPKDSTERLGGNLQPEEPHTVCESLELWLQISHMLLCISMRSALRTQPAQDSVRHRVPNEEIIEKPPFTVEFDPSTTGVGAVLSQSVGEPAILHPCALFSHKLSPVEQNYDVGNHELLAIKLALEEWRHWLEGFQDHILTKNIPADALSRQSSPDQPTDPKPIIPSNLIVSPIVWNIDQDIQLATLQKPAPPECPEGKIYVPHSIYVLHSQRHSLLGTAHQSLGSGHPGSKRTLSLLQIRYWWPSMRRDTIRYVQSCSVCAMSNSPRMLPVGKLVPLPFPERPWSHLGVHFVTDLPSSEGNTCVLVIVDRFSKTCKFVPLKGLPTAMETAEHLFHQVFHHFGIPEETVSDRGPQFIIHVWKTFFKLLGVSVNLSSGYHPQTNCQTERKIQELGRYLRAYCSGDQHSWSRFLLWAHAYSDTSLRCSPGRRNLPMFQLSTTGFERVRECGTQLITISSEPYVETRNSRTPDVGTAHNTREPSLVLHRRLRLPCRKLSPRYIGPFKILRQINDVTFQLQLPPRYRIHPTFHVSLLKPFFPSATETPGAEAEPPPPEVLDQPSIYTVHQILDSRRRGGHLEYLIDWERYGPEERSWVLRDDVLDPNLLADFHRDHPDRPAPRGRGRLRRRIRASGAAPGGGGGSVRHSPQPPSLATSPGAPPTRLSSPEF</sequence>
<comment type="caution">
    <text evidence="17">The sequence shown here is derived from an EMBL/GenBank/DDBJ whole genome shotgun (WGS) entry which is preliminary data.</text>
</comment>
<dbReference type="SUPFAM" id="SSF53098">
    <property type="entry name" value="Ribonuclease H-like"/>
    <property type="match status" value="1"/>
</dbReference>
<dbReference type="InterPro" id="IPR001584">
    <property type="entry name" value="Integrase_cat-core"/>
</dbReference>
<evidence type="ECO:0000256" key="14">
    <source>
        <dbReference type="SAM" id="MobiDB-lite"/>
    </source>
</evidence>
<keyword evidence="9" id="KW-0808">Transferase</keyword>
<dbReference type="InterPro" id="IPR056924">
    <property type="entry name" value="SH3_Tf2-1"/>
</dbReference>
<feature type="region of interest" description="Disordered" evidence="14">
    <location>
        <begin position="651"/>
        <end position="712"/>
    </location>
</feature>
<dbReference type="InterPro" id="IPR043502">
    <property type="entry name" value="DNA/RNA_pol_sf"/>
</dbReference>
<dbReference type="Gene3D" id="3.30.420.10">
    <property type="entry name" value="Ribonuclease H-like superfamily/Ribonuclease H"/>
    <property type="match status" value="1"/>
</dbReference>
<keyword evidence="6" id="KW-0460">Magnesium</keyword>
<evidence type="ECO:0000313" key="18">
    <source>
        <dbReference type="Proteomes" id="UP000830375"/>
    </source>
</evidence>
<keyword evidence="9" id="KW-0548">Nucleotidyltransferase</keyword>
<dbReference type="InterPro" id="IPR000953">
    <property type="entry name" value="Chromo/chromo_shadow_dom"/>
</dbReference>
<keyword evidence="3" id="KW-0479">Metal-binding</keyword>
<dbReference type="InterPro" id="IPR041577">
    <property type="entry name" value="RT_RNaseH_2"/>
</dbReference>
<keyword evidence="4" id="KW-0064">Aspartyl protease</keyword>
<protein>
    <recommendedName>
        <fullName evidence="13">Gypsy retrotransposon integrase-like protein 1</fullName>
    </recommendedName>
</protein>
<keyword evidence="11" id="KW-0233">DNA recombination</keyword>
<dbReference type="Gene3D" id="1.10.340.70">
    <property type="match status" value="1"/>
</dbReference>
<dbReference type="SMART" id="SM00298">
    <property type="entry name" value="CHROMO"/>
    <property type="match status" value="1"/>
</dbReference>
<dbReference type="Proteomes" id="UP000830375">
    <property type="component" value="Unassembled WGS sequence"/>
</dbReference>
<feature type="domain" description="Integrase catalytic" evidence="16">
    <location>
        <begin position="325"/>
        <end position="486"/>
    </location>
</feature>
<dbReference type="InterPro" id="IPR012337">
    <property type="entry name" value="RNaseH-like_sf"/>
</dbReference>
<feature type="domain" description="Chromo" evidence="15">
    <location>
        <begin position="607"/>
        <end position="665"/>
    </location>
</feature>
<keyword evidence="12" id="KW-0511">Multifunctional enzyme</keyword>
<dbReference type="EMBL" id="JACTAM010000840">
    <property type="protein sequence ID" value="KAI2646807.1"/>
    <property type="molecule type" value="Genomic_DNA"/>
</dbReference>
<feature type="region of interest" description="Disordered" evidence="14">
    <location>
        <begin position="1"/>
        <end position="63"/>
    </location>
</feature>
<evidence type="ECO:0000313" key="17">
    <source>
        <dbReference type="EMBL" id="KAI2646807.1"/>
    </source>
</evidence>
<dbReference type="InterPro" id="IPR036397">
    <property type="entry name" value="RNaseH_sf"/>
</dbReference>
<dbReference type="Pfam" id="PF00665">
    <property type="entry name" value="rve"/>
    <property type="match status" value="1"/>
</dbReference>
<evidence type="ECO:0000256" key="12">
    <source>
        <dbReference type="ARBA" id="ARBA00023268"/>
    </source>
</evidence>
<evidence type="ECO:0000256" key="8">
    <source>
        <dbReference type="ARBA" id="ARBA00022918"/>
    </source>
</evidence>
<evidence type="ECO:0000256" key="4">
    <source>
        <dbReference type="ARBA" id="ARBA00022750"/>
    </source>
</evidence>
<dbReference type="Pfam" id="PF17919">
    <property type="entry name" value="RT_RNaseH_2"/>
    <property type="match status" value="1"/>
</dbReference>
<keyword evidence="7" id="KW-0229">DNA integration</keyword>
<reference evidence="17 18" key="1">
    <citation type="submission" date="2022-01" db="EMBL/GenBank/DDBJ databases">
        <title>A high-quality chromosome-level genome assembly of rohu carp, Labeo rohita.</title>
        <authorList>
            <person name="Arick M.A. II"/>
            <person name="Hsu C.-Y."/>
            <person name="Magbanua Z."/>
            <person name="Pechanova O."/>
            <person name="Grover C."/>
            <person name="Miller E."/>
            <person name="Thrash A."/>
            <person name="Ezzel L."/>
            <person name="Alam S."/>
            <person name="Benzie J."/>
            <person name="Hamilton M."/>
            <person name="Karsi A."/>
            <person name="Lawrence M.L."/>
            <person name="Peterson D.G."/>
        </authorList>
    </citation>
    <scope>NUCLEOTIDE SEQUENCE [LARGE SCALE GENOMIC DNA]</scope>
    <source>
        <strain evidence="18">BAU-BD-2019</strain>
        <tissue evidence="17">Blood</tissue>
    </source>
</reference>
<dbReference type="Gene3D" id="2.40.50.40">
    <property type="match status" value="1"/>
</dbReference>
<feature type="compositionally biased region" description="Basic and acidic residues" evidence="14">
    <location>
        <begin position="652"/>
        <end position="662"/>
    </location>
</feature>
<dbReference type="SUPFAM" id="SSF54160">
    <property type="entry name" value="Chromo domain-like"/>
    <property type="match status" value="1"/>
</dbReference>
<evidence type="ECO:0000259" key="16">
    <source>
        <dbReference type="PROSITE" id="PS50994"/>
    </source>
</evidence>
<dbReference type="PROSITE" id="PS50994">
    <property type="entry name" value="INTEGRASE"/>
    <property type="match status" value="1"/>
</dbReference>
<evidence type="ECO:0000256" key="7">
    <source>
        <dbReference type="ARBA" id="ARBA00022908"/>
    </source>
</evidence>
<evidence type="ECO:0000256" key="10">
    <source>
        <dbReference type="ARBA" id="ARBA00023125"/>
    </source>
</evidence>
<dbReference type="Gene3D" id="3.10.20.370">
    <property type="match status" value="1"/>
</dbReference>
<dbReference type="Pfam" id="PF17921">
    <property type="entry name" value="Integrase_H2C2"/>
    <property type="match status" value="1"/>
</dbReference>
<feature type="compositionally biased region" description="Polar residues" evidence="14">
    <location>
        <begin position="1"/>
        <end position="13"/>
    </location>
</feature>
<evidence type="ECO:0000256" key="6">
    <source>
        <dbReference type="ARBA" id="ARBA00022842"/>
    </source>
</evidence>
<dbReference type="Pfam" id="PF24626">
    <property type="entry name" value="SH3_Tf2-1"/>
    <property type="match status" value="1"/>
</dbReference>
<evidence type="ECO:0000256" key="1">
    <source>
        <dbReference type="ARBA" id="ARBA00004123"/>
    </source>
</evidence>
<evidence type="ECO:0000256" key="3">
    <source>
        <dbReference type="ARBA" id="ARBA00022723"/>
    </source>
</evidence>
<dbReference type="PANTHER" id="PTHR37984">
    <property type="entry name" value="PROTEIN CBG26694"/>
    <property type="match status" value="1"/>
</dbReference>
<dbReference type="SUPFAM" id="SSF56672">
    <property type="entry name" value="DNA/RNA polymerases"/>
    <property type="match status" value="1"/>
</dbReference>
<evidence type="ECO:0000256" key="13">
    <source>
        <dbReference type="ARBA" id="ARBA00039658"/>
    </source>
</evidence>
<dbReference type="InterPro" id="IPR041588">
    <property type="entry name" value="Integrase_H2C2"/>
</dbReference>
<organism evidence="17 18">
    <name type="scientific">Labeo rohita</name>
    <name type="common">Indian major carp</name>
    <name type="synonym">Cyprinus rohita</name>
    <dbReference type="NCBI Taxonomy" id="84645"/>
    <lineage>
        <taxon>Eukaryota</taxon>
        <taxon>Metazoa</taxon>
        <taxon>Chordata</taxon>
        <taxon>Craniata</taxon>
        <taxon>Vertebrata</taxon>
        <taxon>Euteleostomi</taxon>
        <taxon>Actinopterygii</taxon>
        <taxon>Neopterygii</taxon>
        <taxon>Teleostei</taxon>
        <taxon>Ostariophysi</taxon>
        <taxon>Cypriniformes</taxon>
        <taxon>Cyprinidae</taxon>
        <taxon>Labeoninae</taxon>
        <taxon>Labeonini</taxon>
        <taxon>Labeo</taxon>
    </lineage>
</organism>
<evidence type="ECO:0000256" key="11">
    <source>
        <dbReference type="ARBA" id="ARBA00023172"/>
    </source>
</evidence>
<keyword evidence="9" id="KW-0239">DNA-directed DNA polymerase</keyword>
<dbReference type="PANTHER" id="PTHR37984:SF5">
    <property type="entry name" value="PROTEIN NYNRIN-LIKE"/>
    <property type="match status" value="1"/>
</dbReference>
<keyword evidence="8" id="KW-0695">RNA-directed DNA polymerase</keyword>
<dbReference type="InterPro" id="IPR023780">
    <property type="entry name" value="Chromo_domain"/>
</dbReference>
<dbReference type="InterPro" id="IPR050951">
    <property type="entry name" value="Retrovirus_Pol_polyprotein"/>
</dbReference>